<dbReference type="InterPro" id="IPR011042">
    <property type="entry name" value="6-blade_b-propeller_TolB-like"/>
</dbReference>
<keyword evidence="5" id="KW-1185">Reference proteome</keyword>
<dbReference type="Pfam" id="PF08450">
    <property type="entry name" value="SGL"/>
    <property type="match status" value="1"/>
</dbReference>
<dbReference type="PANTHER" id="PTHR47572:SF4">
    <property type="entry name" value="LACTONASE DRP35"/>
    <property type="match status" value="1"/>
</dbReference>
<dbReference type="RefSeq" id="WP_344065580.1">
    <property type="nucleotide sequence ID" value="NZ_BAAAOH010000001.1"/>
</dbReference>
<comment type="similarity">
    <text evidence="1">Belongs to the SMP-30/CGR1 family.</text>
</comment>
<evidence type="ECO:0000313" key="5">
    <source>
        <dbReference type="Proteomes" id="UP001500326"/>
    </source>
</evidence>
<dbReference type="SUPFAM" id="SSF63829">
    <property type="entry name" value="Calcium-dependent phosphotriesterase"/>
    <property type="match status" value="1"/>
</dbReference>
<dbReference type="InterPro" id="IPR051262">
    <property type="entry name" value="SMP-30/CGR1_Lactonase"/>
</dbReference>
<comment type="caution">
    <text evidence="4">The sequence shown here is derived from an EMBL/GenBank/DDBJ whole genome shotgun (WGS) entry which is preliminary data.</text>
</comment>
<keyword evidence="2" id="KW-0378">Hydrolase</keyword>
<evidence type="ECO:0000256" key="1">
    <source>
        <dbReference type="ARBA" id="ARBA00008853"/>
    </source>
</evidence>
<reference evidence="5" key="1">
    <citation type="journal article" date="2019" name="Int. J. Syst. Evol. Microbiol.">
        <title>The Global Catalogue of Microorganisms (GCM) 10K type strain sequencing project: providing services to taxonomists for standard genome sequencing and annotation.</title>
        <authorList>
            <consortium name="The Broad Institute Genomics Platform"/>
            <consortium name="The Broad Institute Genome Sequencing Center for Infectious Disease"/>
            <person name="Wu L."/>
            <person name="Ma J."/>
        </authorList>
    </citation>
    <scope>NUCLEOTIDE SEQUENCE [LARGE SCALE GENOMIC DNA]</scope>
    <source>
        <strain evidence="5">JCM 14902</strain>
    </source>
</reference>
<dbReference type="EMBL" id="BAAAOH010000001">
    <property type="protein sequence ID" value="GAA1996210.1"/>
    <property type="molecule type" value="Genomic_DNA"/>
</dbReference>
<name>A0ABP5EDW8_9MICO</name>
<evidence type="ECO:0000256" key="2">
    <source>
        <dbReference type="ARBA" id="ARBA00022801"/>
    </source>
</evidence>
<evidence type="ECO:0000313" key="4">
    <source>
        <dbReference type="EMBL" id="GAA1996210.1"/>
    </source>
</evidence>
<protein>
    <submittedName>
        <fullName evidence="4">SMP-30/gluconolactonase/LRE family protein</fullName>
    </submittedName>
</protein>
<gene>
    <name evidence="4" type="ORF">GCM10009777_36150</name>
</gene>
<dbReference type="Gene3D" id="2.120.10.30">
    <property type="entry name" value="TolB, C-terminal domain"/>
    <property type="match status" value="1"/>
</dbReference>
<evidence type="ECO:0000259" key="3">
    <source>
        <dbReference type="Pfam" id="PF08450"/>
    </source>
</evidence>
<dbReference type="Proteomes" id="UP001500326">
    <property type="component" value="Unassembled WGS sequence"/>
</dbReference>
<sequence length="294" mass="32503">MQIPTQLTIIDDRMQHVRADAHYTVCYTNGKWLEGPSYSAQGRYLLFSDIPNDRTLRLDEMSGAVTVFDEPSRFANGRTHDRTGRLVTCLHGDRSVVRREHDGREVTIAATYGGRRLNSPNDVVVSSRGDIWFTDPTYGILSDYEGHESVPDQDVRGLYRWTEGSAEPVLVSSEFIQPNGLAFADDESRLFVVDSERDTISALTLDTGGGVHARRTVVADGLGFDGIRVDAAGRIWAATRDGVSCFDGEGSELLRMSLPEPASNLEFGGRQRNVLHVTATTSLYSVRMSVRGRS</sequence>
<dbReference type="InterPro" id="IPR013658">
    <property type="entry name" value="SGL"/>
</dbReference>
<organism evidence="4 5">
    <name type="scientific">Microbacterium pumilum</name>
    <dbReference type="NCBI Taxonomy" id="344165"/>
    <lineage>
        <taxon>Bacteria</taxon>
        <taxon>Bacillati</taxon>
        <taxon>Actinomycetota</taxon>
        <taxon>Actinomycetes</taxon>
        <taxon>Micrococcales</taxon>
        <taxon>Microbacteriaceae</taxon>
        <taxon>Microbacterium</taxon>
    </lineage>
</organism>
<feature type="domain" description="SMP-30/Gluconolactonase/LRE-like region" evidence="3">
    <location>
        <begin position="34"/>
        <end position="280"/>
    </location>
</feature>
<dbReference type="PANTHER" id="PTHR47572">
    <property type="entry name" value="LIPOPROTEIN-RELATED"/>
    <property type="match status" value="1"/>
</dbReference>
<accession>A0ABP5EDW8</accession>
<proteinExistence type="inferred from homology"/>